<organism evidence="1">
    <name type="scientific">marine sediment metagenome</name>
    <dbReference type="NCBI Taxonomy" id="412755"/>
    <lineage>
        <taxon>unclassified sequences</taxon>
        <taxon>metagenomes</taxon>
        <taxon>ecological metagenomes</taxon>
    </lineage>
</organism>
<name>X1JJP1_9ZZZZ</name>
<comment type="caution">
    <text evidence="1">The sequence shown here is derived from an EMBL/GenBank/DDBJ whole genome shotgun (WGS) entry which is preliminary data.</text>
</comment>
<feature type="non-terminal residue" evidence="1">
    <location>
        <position position="1"/>
    </location>
</feature>
<dbReference type="EMBL" id="BARU01046872">
    <property type="protein sequence ID" value="GAH94302.1"/>
    <property type="molecule type" value="Genomic_DNA"/>
</dbReference>
<sequence>ENALNCTKENLSREFIDNFDIILVMHIPHWITDNWDTIKDKKVIWRTIGQSTSDTERVLTPYREKGLKIIRYSENERTLPNYIGEDAVISFYKDPNELKDWNVMLCFNINRKYLNI</sequence>
<reference evidence="1" key="1">
    <citation type="journal article" date="2014" name="Front. Microbiol.">
        <title>High frequency of phylogenetically diverse reductive dehalogenase-homologous genes in deep subseafloor sedimentary metagenomes.</title>
        <authorList>
            <person name="Kawai M."/>
            <person name="Futagami T."/>
            <person name="Toyoda A."/>
            <person name="Takaki Y."/>
            <person name="Nishi S."/>
            <person name="Hori S."/>
            <person name="Arai W."/>
            <person name="Tsubouchi T."/>
            <person name="Morono Y."/>
            <person name="Uchiyama I."/>
            <person name="Ito T."/>
            <person name="Fujiyama A."/>
            <person name="Inagaki F."/>
            <person name="Takami H."/>
        </authorList>
    </citation>
    <scope>NUCLEOTIDE SEQUENCE</scope>
    <source>
        <strain evidence="1">Expedition CK06-06</strain>
    </source>
</reference>
<proteinExistence type="predicted"/>
<accession>X1JJP1</accession>
<evidence type="ECO:0000313" key="1">
    <source>
        <dbReference type="EMBL" id="GAH94302.1"/>
    </source>
</evidence>
<gene>
    <name evidence="1" type="ORF">S03H2_70499</name>
</gene>
<dbReference type="AlphaFoldDB" id="X1JJP1"/>
<protein>
    <submittedName>
        <fullName evidence="1">Uncharacterized protein</fullName>
    </submittedName>
</protein>